<gene>
    <name evidence="4" type="ORF">J34TS1_28930</name>
</gene>
<sequence>MQMNGFERRARQIKGKIKETTLNMLSTSSMKEIRIADIARKAGVSQVTIYNYFGSKEALIREIFLEFMESILDEFEAVVTGEAALKEKIEFIILQKKKNSHSFHPSVIAELMENDSEVRVMVQKNYEERSLPLVVELLTKSKANGEISNDISIDTVMLYLNMLYESSHRMLESIQYEEDQEKLIEEMVQVFFYGICGPQTQK</sequence>
<dbReference type="GO" id="GO:0003677">
    <property type="term" value="F:DNA binding"/>
    <property type="evidence" value="ECO:0007669"/>
    <property type="project" value="UniProtKB-UniRule"/>
</dbReference>
<evidence type="ECO:0000256" key="1">
    <source>
        <dbReference type="ARBA" id="ARBA00023125"/>
    </source>
</evidence>
<dbReference type="PROSITE" id="PS50977">
    <property type="entry name" value="HTH_TETR_2"/>
    <property type="match status" value="1"/>
</dbReference>
<dbReference type="Gene3D" id="1.10.357.10">
    <property type="entry name" value="Tetracycline Repressor, domain 2"/>
    <property type="match status" value="1"/>
</dbReference>
<dbReference type="SUPFAM" id="SSF46689">
    <property type="entry name" value="Homeodomain-like"/>
    <property type="match status" value="1"/>
</dbReference>
<name>A0A919YED9_9BACL</name>
<evidence type="ECO:0000256" key="2">
    <source>
        <dbReference type="PROSITE-ProRule" id="PRU00335"/>
    </source>
</evidence>
<dbReference type="PANTHER" id="PTHR43479">
    <property type="entry name" value="ACREF/ENVCD OPERON REPRESSOR-RELATED"/>
    <property type="match status" value="1"/>
</dbReference>
<keyword evidence="1 2" id="KW-0238">DNA-binding</keyword>
<feature type="DNA-binding region" description="H-T-H motif" evidence="2">
    <location>
        <begin position="34"/>
        <end position="53"/>
    </location>
</feature>
<dbReference type="AlphaFoldDB" id="A0A919YED9"/>
<accession>A0A919YED9</accession>
<dbReference type="Proteomes" id="UP000682811">
    <property type="component" value="Unassembled WGS sequence"/>
</dbReference>
<dbReference type="InterPro" id="IPR036271">
    <property type="entry name" value="Tet_transcr_reg_TetR-rel_C_sf"/>
</dbReference>
<dbReference type="PANTHER" id="PTHR43479:SF21">
    <property type="entry name" value="TRANSCRIPTIONAL REGULATOR, TETR FAMILY"/>
    <property type="match status" value="1"/>
</dbReference>
<dbReference type="InterPro" id="IPR009057">
    <property type="entry name" value="Homeodomain-like_sf"/>
</dbReference>
<dbReference type="InterPro" id="IPR001647">
    <property type="entry name" value="HTH_TetR"/>
</dbReference>
<evidence type="ECO:0000313" key="4">
    <source>
        <dbReference type="EMBL" id="GIO48128.1"/>
    </source>
</evidence>
<evidence type="ECO:0000259" key="3">
    <source>
        <dbReference type="PROSITE" id="PS50977"/>
    </source>
</evidence>
<proteinExistence type="predicted"/>
<comment type="caution">
    <text evidence="4">The sequence shown here is derived from an EMBL/GenBank/DDBJ whole genome shotgun (WGS) entry which is preliminary data.</text>
</comment>
<dbReference type="EMBL" id="BORT01000011">
    <property type="protein sequence ID" value="GIO48128.1"/>
    <property type="molecule type" value="Genomic_DNA"/>
</dbReference>
<organism evidence="4 5">
    <name type="scientific">Paenibacillus azoreducens</name>
    <dbReference type="NCBI Taxonomy" id="116718"/>
    <lineage>
        <taxon>Bacteria</taxon>
        <taxon>Bacillati</taxon>
        <taxon>Bacillota</taxon>
        <taxon>Bacilli</taxon>
        <taxon>Bacillales</taxon>
        <taxon>Paenibacillaceae</taxon>
        <taxon>Paenibacillus</taxon>
    </lineage>
</organism>
<dbReference type="InterPro" id="IPR050624">
    <property type="entry name" value="HTH-type_Tx_Regulator"/>
</dbReference>
<evidence type="ECO:0000313" key="5">
    <source>
        <dbReference type="Proteomes" id="UP000682811"/>
    </source>
</evidence>
<keyword evidence="5" id="KW-1185">Reference proteome</keyword>
<dbReference type="Pfam" id="PF00440">
    <property type="entry name" value="TetR_N"/>
    <property type="match status" value="1"/>
</dbReference>
<protein>
    <submittedName>
        <fullName evidence="4">TetR family transcriptional regulator</fullName>
    </submittedName>
</protein>
<reference evidence="4 5" key="1">
    <citation type="submission" date="2021-03" db="EMBL/GenBank/DDBJ databases">
        <title>Antimicrobial resistance genes in bacteria isolated from Japanese honey, and their potential for conferring macrolide and lincosamide resistance in the American foulbrood pathogen Paenibacillus larvae.</title>
        <authorList>
            <person name="Okamoto M."/>
            <person name="Kumagai M."/>
            <person name="Kanamori H."/>
            <person name="Takamatsu D."/>
        </authorList>
    </citation>
    <scope>NUCLEOTIDE SEQUENCE [LARGE SCALE GENOMIC DNA]</scope>
    <source>
        <strain evidence="4 5">J34TS1</strain>
    </source>
</reference>
<dbReference type="SUPFAM" id="SSF48498">
    <property type="entry name" value="Tetracyclin repressor-like, C-terminal domain"/>
    <property type="match status" value="1"/>
</dbReference>
<feature type="domain" description="HTH tetR-type" evidence="3">
    <location>
        <begin position="11"/>
        <end position="71"/>
    </location>
</feature>